<gene>
    <name evidence="10" type="ordered locus">Cwoe_5353</name>
</gene>
<dbReference type="GO" id="GO:0004252">
    <property type="term" value="F:serine-type endopeptidase activity"/>
    <property type="evidence" value="ECO:0007669"/>
    <property type="project" value="UniProtKB-UniRule"/>
</dbReference>
<feature type="chain" id="PRO_5003043729" evidence="7">
    <location>
        <begin position="35"/>
        <end position="490"/>
    </location>
</feature>
<protein>
    <submittedName>
        <fullName evidence="10">Peptidase S8 and S53 subtilisin kexin sedolisin</fullName>
    </submittedName>
</protein>
<dbReference type="PANTHER" id="PTHR43806">
    <property type="entry name" value="PEPTIDASE S8"/>
    <property type="match status" value="1"/>
</dbReference>
<dbReference type="PROSITE" id="PS00136">
    <property type="entry name" value="SUBTILASE_ASP"/>
    <property type="match status" value="1"/>
</dbReference>
<dbReference type="InterPro" id="IPR023828">
    <property type="entry name" value="Peptidase_S8_Ser-AS"/>
</dbReference>
<dbReference type="InterPro" id="IPR050131">
    <property type="entry name" value="Peptidase_S8_subtilisin-like"/>
</dbReference>
<dbReference type="Pfam" id="PF00082">
    <property type="entry name" value="Peptidase_S8"/>
    <property type="match status" value="1"/>
</dbReference>
<dbReference type="PROSITE" id="PS51318">
    <property type="entry name" value="TAT"/>
    <property type="match status" value="1"/>
</dbReference>
<accession>D3FFG5</accession>
<dbReference type="OrthoDB" id="9814383at2"/>
<sequence length="490" mass="50047" precursor="true">MRAPLPLPTARRPFAVAAAVAAATLGLAAGGASAAFNGGAPAYVPGEVVVGYKADTDPRAQAAAARSVGARSGTSPGARTRVLHVPEGKVRATVAKLRRTPGVAYAAPNPIARASAIGPARGAQTAQDALVPLPDDVGIRGYPGGLAALQWNFFDDRVGVGALEAWTNVRDAGADGGRGVRVAVLDTGVAYADIGRYRRSPDFATTKFVAPYDFVDDRREAVDRNGHGTHVAGTIAESTNNRIGVSGLAFGATIMPVRVLDPQGYGDAATIAKGIRYAARHGAKVINMSLEFSTSVQASEIPDILAAIRYANRRGAVVVGSTGNEGEARVAYPARAGIVVSVGATTDAACLSDFSNDGVGMDLVAPGGGNSANLPQDTNCQAGHRGRDIYQMTYKPRSISSFGLPSGYDGTSMAAPHVSATAALVIASRVLGADPTPAQVECRLKGTAKQLGIPGPNRVYGWGLVDAGAATSPSVATPSCLANTSRVNPR</sequence>
<dbReference type="Proteomes" id="UP000008229">
    <property type="component" value="Chromosome"/>
</dbReference>
<keyword evidence="3 5" id="KW-0378">Hydrolase</keyword>
<organism evidence="10 11">
    <name type="scientific">Conexibacter woesei (strain DSM 14684 / CCUG 47730 / CIP 108061 / JCM 11494 / NBRC 100937 / ID131577)</name>
    <dbReference type="NCBI Taxonomy" id="469383"/>
    <lineage>
        <taxon>Bacteria</taxon>
        <taxon>Bacillati</taxon>
        <taxon>Actinomycetota</taxon>
        <taxon>Thermoleophilia</taxon>
        <taxon>Solirubrobacterales</taxon>
        <taxon>Conexibacteraceae</taxon>
        <taxon>Conexibacter</taxon>
    </lineage>
</organism>
<dbReference type="Gene3D" id="3.40.50.200">
    <property type="entry name" value="Peptidase S8/S53 domain"/>
    <property type="match status" value="1"/>
</dbReference>
<evidence type="ECO:0000256" key="6">
    <source>
        <dbReference type="RuleBase" id="RU003355"/>
    </source>
</evidence>
<evidence type="ECO:0000313" key="10">
    <source>
        <dbReference type="EMBL" id="ADB53758.1"/>
    </source>
</evidence>
<dbReference type="InterPro" id="IPR036852">
    <property type="entry name" value="Peptidase_S8/S53_dom_sf"/>
</dbReference>
<dbReference type="GO" id="GO:0006508">
    <property type="term" value="P:proteolysis"/>
    <property type="evidence" value="ECO:0007669"/>
    <property type="project" value="UniProtKB-KW"/>
</dbReference>
<keyword evidence="11" id="KW-1185">Reference proteome</keyword>
<dbReference type="RefSeq" id="WP_012936809.1">
    <property type="nucleotide sequence ID" value="NC_013739.1"/>
</dbReference>
<feature type="active site" description="Charge relay system" evidence="5">
    <location>
        <position position="412"/>
    </location>
</feature>
<dbReference type="KEGG" id="cwo:Cwoe_5353"/>
<feature type="active site" description="Charge relay system" evidence="5">
    <location>
        <position position="227"/>
    </location>
</feature>
<keyword evidence="2 5" id="KW-0645">Protease</keyword>
<dbReference type="PANTHER" id="PTHR43806:SF11">
    <property type="entry name" value="CEREVISIN-RELATED"/>
    <property type="match status" value="1"/>
</dbReference>
<dbReference type="InterPro" id="IPR023827">
    <property type="entry name" value="Peptidase_S8_Asp-AS"/>
</dbReference>
<dbReference type="Pfam" id="PF22148">
    <property type="entry name" value="Fervidolysin_NPro-like"/>
    <property type="match status" value="1"/>
</dbReference>
<evidence type="ECO:0000256" key="1">
    <source>
        <dbReference type="ARBA" id="ARBA00011073"/>
    </source>
</evidence>
<dbReference type="STRING" id="469383.Cwoe_5353"/>
<dbReference type="SUPFAM" id="SSF52743">
    <property type="entry name" value="Subtilisin-like"/>
    <property type="match status" value="1"/>
</dbReference>
<dbReference type="HOGENOM" id="CLU_011263_15_6_11"/>
<dbReference type="InterPro" id="IPR006311">
    <property type="entry name" value="TAT_signal"/>
</dbReference>
<dbReference type="InterPro" id="IPR054399">
    <property type="entry name" value="Fervidolysin-like_N_prodom"/>
</dbReference>
<keyword evidence="7" id="KW-0732">Signal</keyword>
<evidence type="ECO:0000256" key="5">
    <source>
        <dbReference type="PROSITE-ProRule" id="PRU01240"/>
    </source>
</evidence>
<evidence type="ECO:0000259" key="8">
    <source>
        <dbReference type="Pfam" id="PF00082"/>
    </source>
</evidence>
<feature type="domain" description="Peptidase S8/S53" evidence="8">
    <location>
        <begin position="177"/>
        <end position="463"/>
    </location>
</feature>
<comment type="similarity">
    <text evidence="1 5 6">Belongs to the peptidase S8 family.</text>
</comment>
<dbReference type="PROSITE" id="PS00138">
    <property type="entry name" value="SUBTILASE_SER"/>
    <property type="match status" value="1"/>
</dbReference>
<dbReference type="eggNOG" id="COG1404">
    <property type="taxonomic scope" value="Bacteria"/>
</dbReference>
<feature type="active site" description="Charge relay system" evidence="5">
    <location>
        <position position="186"/>
    </location>
</feature>
<evidence type="ECO:0000259" key="9">
    <source>
        <dbReference type="Pfam" id="PF22148"/>
    </source>
</evidence>
<proteinExistence type="inferred from homology"/>
<keyword evidence="4 5" id="KW-0720">Serine protease</keyword>
<reference evidence="10 11" key="1">
    <citation type="journal article" date="2010" name="Stand. Genomic Sci.">
        <title>Complete genome sequence of Conexibacter woesei type strain (ID131577).</title>
        <authorList>
            <person name="Pukall R."/>
            <person name="Lapidus A."/>
            <person name="Glavina Del Rio T."/>
            <person name="Copeland A."/>
            <person name="Tice H."/>
            <person name="Cheng J.-F."/>
            <person name="Lucas S."/>
            <person name="Chen F."/>
            <person name="Nolan M."/>
            <person name="Bruce D."/>
            <person name="Goodwin L."/>
            <person name="Pitluck S."/>
            <person name="Mavromatis K."/>
            <person name="Ivanova N."/>
            <person name="Ovchinnikova G."/>
            <person name="Pati A."/>
            <person name="Chen A."/>
            <person name="Palaniappan K."/>
            <person name="Land M."/>
            <person name="Hauser L."/>
            <person name="Chang Y.-J."/>
            <person name="Jeffries C.D."/>
            <person name="Chain P."/>
            <person name="Meincke L."/>
            <person name="Sims D."/>
            <person name="Brettin T."/>
            <person name="Detter J.C."/>
            <person name="Rohde M."/>
            <person name="Goeker M."/>
            <person name="Bristow J."/>
            <person name="Eisen J.A."/>
            <person name="Markowitz V."/>
            <person name="Kyrpides N.C."/>
            <person name="Klenk H.-P."/>
            <person name="Hugenholtz P."/>
        </authorList>
    </citation>
    <scope>NUCLEOTIDE SEQUENCE [LARGE SCALE GENOMIC DNA]</scope>
    <source>
        <strain evidence="11">DSM 14684 / CIP 108061 / JCM 11494 / NBRC 100937 / ID131577</strain>
    </source>
</reference>
<name>D3FFG5_CONWI</name>
<dbReference type="PRINTS" id="PR00723">
    <property type="entry name" value="SUBTILISIN"/>
</dbReference>
<evidence type="ECO:0000256" key="7">
    <source>
        <dbReference type="SAM" id="SignalP"/>
    </source>
</evidence>
<evidence type="ECO:0000313" key="11">
    <source>
        <dbReference type="Proteomes" id="UP000008229"/>
    </source>
</evidence>
<dbReference type="InterPro" id="IPR015500">
    <property type="entry name" value="Peptidase_S8_subtilisin-rel"/>
</dbReference>
<dbReference type="EMBL" id="CP001854">
    <property type="protein sequence ID" value="ADB53758.1"/>
    <property type="molecule type" value="Genomic_DNA"/>
</dbReference>
<evidence type="ECO:0000256" key="3">
    <source>
        <dbReference type="ARBA" id="ARBA00022801"/>
    </source>
</evidence>
<evidence type="ECO:0000256" key="4">
    <source>
        <dbReference type="ARBA" id="ARBA00022825"/>
    </source>
</evidence>
<feature type="domain" description="Fervidolysin-like N-terminal prodomain" evidence="9">
    <location>
        <begin position="34"/>
        <end position="109"/>
    </location>
</feature>
<dbReference type="PROSITE" id="PS51892">
    <property type="entry name" value="SUBTILASE"/>
    <property type="match status" value="1"/>
</dbReference>
<reference evidence="11" key="2">
    <citation type="submission" date="2010-01" db="EMBL/GenBank/DDBJ databases">
        <title>The complete genome of Conexibacter woesei DSM 14684.</title>
        <authorList>
            <consortium name="US DOE Joint Genome Institute (JGI-PGF)"/>
            <person name="Lucas S."/>
            <person name="Copeland A."/>
            <person name="Lapidus A."/>
            <person name="Glavina del Rio T."/>
            <person name="Dalin E."/>
            <person name="Tice H."/>
            <person name="Bruce D."/>
            <person name="Goodwin L."/>
            <person name="Pitluck S."/>
            <person name="Kyrpides N."/>
            <person name="Mavromatis K."/>
            <person name="Ivanova N."/>
            <person name="Mikhailova N."/>
            <person name="Chertkov O."/>
            <person name="Brettin T."/>
            <person name="Detter J.C."/>
            <person name="Han C."/>
            <person name="Larimer F."/>
            <person name="Land M."/>
            <person name="Hauser L."/>
            <person name="Markowitz V."/>
            <person name="Cheng J.-F."/>
            <person name="Hugenholtz P."/>
            <person name="Woyke T."/>
            <person name="Wu D."/>
            <person name="Pukall R."/>
            <person name="Steenblock K."/>
            <person name="Schneider S."/>
            <person name="Klenk H.-P."/>
            <person name="Eisen J.A."/>
        </authorList>
    </citation>
    <scope>NUCLEOTIDE SEQUENCE [LARGE SCALE GENOMIC DNA]</scope>
    <source>
        <strain evidence="11">DSM 14684 / CIP 108061 / JCM 11494 / NBRC 100937 / ID131577</strain>
    </source>
</reference>
<feature type="signal peptide" evidence="7">
    <location>
        <begin position="1"/>
        <end position="34"/>
    </location>
</feature>
<evidence type="ECO:0000256" key="2">
    <source>
        <dbReference type="ARBA" id="ARBA00022670"/>
    </source>
</evidence>
<dbReference type="InterPro" id="IPR000209">
    <property type="entry name" value="Peptidase_S8/S53_dom"/>
</dbReference>
<dbReference type="AlphaFoldDB" id="D3FFG5"/>